<keyword evidence="3" id="KW-0614">Plasmid</keyword>
<dbReference type="EMBL" id="CP086138">
    <property type="protein sequence ID" value="UEM18155.1"/>
    <property type="molecule type" value="Genomic_DNA"/>
</dbReference>
<dbReference type="AlphaFoldDB" id="A0A939S9V8"/>
<reference evidence="2" key="1">
    <citation type="submission" date="2021-03" db="EMBL/GenBank/DDBJ databases">
        <title>Whole Genome Sequence of Bradyrhizobium sp. Strain 144S4.</title>
        <authorList>
            <person name="Bromfield E.S.P."/>
            <person name="Cloutier S."/>
        </authorList>
    </citation>
    <scope>NUCLEOTIDE SEQUENCE [LARGE SCALE GENOMIC DNA]</scope>
    <source>
        <strain evidence="2">144S4</strain>
    </source>
</reference>
<feature type="chain" id="PRO_5037600793" evidence="1">
    <location>
        <begin position="22"/>
        <end position="98"/>
    </location>
</feature>
<dbReference type="KEGG" id="bban:J4G43_054310"/>
<geneLocation type="plasmid" evidence="3 4">
    <name>pBb144S4b</name>
</geneLocation>
<dbReference type="Proteomes" id="UP000664702">
    <property type="component" value="Plasmid pBb144S4b"/>
</dbReference>
<accession>A0A939S9V8</accession>
<name>A0A939S9V8_9BRAD</name>
<protein>
    <submittedName>
        <fullName evidence="2">Uncharacterized protein</fullName>
    </submittedName>
</protein>
<evidence type="ECO:0000313" key="4">
    <source>
        <dbReference type="Proteomes" id="UP000664702"/>
    </source>
</evidence>
<evidence type="ECO:0000256" key="1">
    <source>
        <dbReference type="SAM" id="SignalP"/>
    </source>
</evidence>
<evidence type="ECO:0000313" key="3">
    <source>
        <dbReference type="EMBL" id="UEM18155.1"/>
    </source>
</evidence>
<organism evidence="2">
    <name type="scientific">Bradyrhizobium barranii subsp. barranii</name>
    <dbReference type="NCBI Taxonomy" id="2823807"/>
    <lineage>
        <taxon>Bacteria</taxon>
        <taxon>Pseudomonadati</taxon>
        <taxon>Pseudomonadota</taxon>
        <taxon>Alphaproteobacteria</taxon>
        <taxon>Hyphomicrobiales</taxon>
        <taxon>Nitrobacteraceae</taxon>
        <taxon>Bradyrhizobium</taxon>
        <taxon>Bradyrhizobium barranii</taxon>
    </lineage>
</organism>
<dbReference type="EMBL" id="JAGEMI010000002">
    <property type="protein sequence ID" value="MBO1868928.1"/>
    <property type="molecule type" value="Genomic_DNA"/>
</dbReference>
<gene>
    <name evidence="3" type="ORF">J4G43_054310</name>
    <name evidence="2" type="ORF">J4G43_51655</name>
</gene>
<sequence>MLKNIACILLPPIALMSAAFAQDAQSNTIDCSAFSKRSDGRWYVGSPTTFDVGNTTSVSLAALSVGRNFMNVGGSDLFDLIEVKCGKDNSRPTMDQAQ</sequence>
<dbReference type="RefSeq" id="WP_080586951.1">
    <property type="nucleotide sequence ID" value="NZ_CP086138.1"/>
</dbReference>
<evidence type="ECO:0000313" key="2">
    <source>
        <dbReference type="EMBL" id="MBO1868928.1"/>
    </source>
</evidence>
<feature type="signal peptide" evidence="1">
    <location>
        <begin position="1"/>
        <end position="21"/>
    </location>
</feature>
<proteinExistence type="predicted"/>
<reference evidence="3 4" key="2">
    <citation type="journal article" date="2022" name="Int. J. Syst. Evol. Microbiol.">
        <title>Strains of Bradyrhizobium barranii sp. nov. associated with legumes native to Canada are symbionts of soybeans and belong to different subspecies (subsp. barranii subsp. nov. and subsp. apii subsp. nov.) and symbiovars (sv. glycinearum and sv. septentrionale).</title>
        <authorList>
            <person name="Bromfield E.S.P."/>
            <person name="Cloutier S."/>
            <person name="Wasai-Hara S."/>
            <person name="Minamisawa K."/>
        </authorList>
    </citation>
    <scope>NUCLEOTIDE SEQUENCE [LARGE SCALE GENOMIC DNA]</scope>
    <source>
        <strain evidence="4">144S4</strain>
        <plasmid evidence="3 4">pBb144S4b</plasmid>
    </source>
</reference>
<keyword evidence="1" id="KW-0732">Signal</keyword>